<comment type="caution">
    <text evidence="1">The sequence shown here is derived from an EMBL/GenBank/DDBJ whole genome shotgun (WGS) entry which is preliminary data.</text>
</comment>
<evidence type="ECO:0000313" key="1">
    <source>
        <dbReference type="EMBL" id="NSL85937.1"/>
    </source>
</evidence>
<reference evidence="1" key="1">
    <citation type="submission" date="2020-05" db="EMBL/GenBank/DDBJ databases">
        <title>Chitinophaga laudate sp. nov., isolated from a tropical peat swamp.</title>
        <authorList>
            <person name="Goh C.B.S."/>
            <person name="Lee M.S."/>
            <person name="Parimannan S."/>
            <person name="Pasbakhsh P."/>
            <person name="Yule C.M."/>
            <person name="Rajandas H."/>
            <person name="Loke S."/>
            <person name="Croft L."/>
            <person name="Tan J.B.L."/>
        </authorList>
    </citation>
    <scope>NUCLEOTIDE SEQUENCE</scope>
    <source>
        <strain evidence="1">Mgbs1</strain>
    </source>
</reference>
<name>A0A9Q5D7L4_9BACT</name>
<evidence type="ECO:0000313" key="2">
    <source>
        <dbReference type="Proteomes" id="UP000281028"/>
    </source>
</evidence>
<keyword evidence="2" id="KW-1185">Reference proteome</keyword>
<gene>
    <name evidence="1" type="ORF">ECE50_003780</name>
</gene>
<dbReference type="AlphaFoldDB" id="A0A9Q5D7L4"/>
<dbReference type="Proteomes" id="UP000281028">
    <property type="component" value="Unassembled WGS sequence"/>
</dbReference>
<protein>
    <submittedName>
        <fullName evidence="1">Uncharacterized protein</fullName>
    </submittedName>
</protein>
<accession>A0A9Q5D7L4</accession>
<proteinExistence type="predicted"/>
<organism evidence="1 2">
    <name type="scientific">Chitinophaga solisilvae</name>
    <dbReference type="NCBI Taxonomy" id="1233460"/>
    <lineage>
        <taxon>Bacteria</taxon>
        <taxon>Pseudomonadati</taxon>
        <taxon>Bacteroidota</taxon>
        <taxon>Chitinophagia</taxon>
        <taxon>Chitinophagales</taxon>
        <taxon>Chitinophagaceae</taxon>
        <taxon>Chitinophaga</taxon>
    </lineage>
</organism>
<dbReference type="EMBL" id="RIAR02000001">
    <property type="protein sequence ID" value="NSL85937.1"/>
    <property type="molecule type" value="Genomic_DNA"/>
</dbReference>
<sequence length="54" mass="5535">MVIPFSAGGVAAPAVYYGQQLLFAVPAVRALLETPAAQGNISCNNDECAGALRQ</sequence>